<dbReference type="GeneID" id="97995854"/>
<dbReference type="GO" id="GO:0003677">
    <property type="term" value="F:DNA binding"/>
    <property type="evidence" value="ECO:0007669"/>
    <property type="project" value="UniProtKB-KW"/>
</dbReference>
<dbReference type="Pfam" id="PF03965">
    <property type="entry name" value="Penicillinase_R"/>
    <property type="match status" value="1"/>
</dbReference>
<accession>A0A3E2B275</accession>
<evidence type="ECO:0000256" key="4">
    <source>
        <dbReference type="ARBA" id="ARBA00023163"/>
    </source>
</evidence>
<protein>
    <submittedName>
        <fullName evidence="5">BlaI/MecI/CopY family transcriptional regulator</fullName>
    </submittedName>
</protein>
<dbReference type="Proteomes" id="UP000260649">
    <property type="component" value="Unassembled WGS sequence"/>
</dbReference>
<organism evidence="5 6">
    <name type="scientific">Evtepia gabavorous</name>
    <dbReference type="NCBI Taxonomy" id="2211183"/>
    <lineage>
        <taxon>Bacteria</taxon>
        <taxon>Bacillati</taxon>
        <taxon>Bacillota</taxon>
        <taxon>Clostridia</taxon>
        <taxon>Eubacteriales</taxon>
        <taxon>Evtepia</taxon>
    </lineage>
</organism>
<dbReference type="OrthoDB" id="9795583at2"/>
<dbReference type="GO" id="GO:0045892">
    <property type="term" value="P:negative regulation of DNA-templated transcription"/>
    <property type="evidence" value="ECO:0007669"/>
    <property type="project" value="InterPro"/>
</dbReference>
<keyword evidence="2" id="KW-0805">Transcription regulation</keyword>
<proteinExistence type="inferred from homology"/>
<evidence type="ECO:0000256" key="2">
    <source>
        <dbReference type="ARBA" id="ARBA00023015"/>
    </source>
</evidence>
<dbReference type="EMBL" id="QQRQ01000016">
    <property type="protein sequence ID" value="RFT06119.1"/>
    <property type="molecule type" value="Genomic_DNA"/>
</dbReference>
<sequence>MKSPPSLSLADHRLLDLVWSSEPISSPQLCKLAQAQLGWKRTTTYTVIKRLCDKGCLKNEAAVVTSLVDRATVQQADGQEVLQRSFHGSLPSFLAAFLRAGSVSDQEAAEIEQMLEEYRQSH</sequence>
<gene>
    <name evidence="5" type="ORF">DV520_08930</name>
</gene>
<dbReference type="RefSeq" id="WP_021919527.1">
    <property type="nucleotide sequence ID" value="NZ_CAKXKJ010000007.1"/>
</dbReference>
<evidence type="ECO:0000313" key="5">
    <source>
        <dbReference type="EMBL" id="RFT06119.1"/>
    </source>
</evidence>
<evidence type="ECO:0000313" key="6">
    <source>
        <dbReference type="Proteomes" id="UP000260649"/>
    </source>
</evidence>
<comment type="caution">
    <text evidence="5">The sequence shown here is derived from an EMBL/GenBank/DDBJ whole genome shotgun (WGS) entry which is preliminary data.</text>
</comment>
<evidence type="ECO:0000256" key="1">
    <source>
        <dbReference type="ARBA" id="ARBA00011046"/>
    </source>
</evidence>
<dbReference type="AlphaFoldDB" id="A0A3E2B275"/>
<dbReference type="InterPro" id="IPR036388">
    <property type="entry name" value="WH-like_DNA-bd_sf"/>
</dbReference>
<dbReference type="Gene3D" id="1.10.10.10">
    <property type="entry name" value="Winged helix-like DNA-binding domain superfamily/Winged helix DNA-binding domain"/>
    <property type="match status" value="1"/>
</dbReference>
<dbReference type="InterPro" id="IPR005650">
    <property type="entry name" value="BlaI_family"/>
</dbReference>
<dbReference type="SUPFAM" id="SSF46785">
    <property type="entry name" value="Winged helix' DNA-binding domain"/>
    <property type="match status" value="1"/>
</dbReference>
<keyword evidence="4" id="KW-0804">Transcription</keyword>
<reference evidence="5 6" key="1">
    <citation type="submission" date="2018-07" db="EMBL/GenBank/DDBJ databases">
        <title>GABA Modulating Bacteria of the Human Gut Microbiota.</title>
        <authorList>
            <person name="Strandwitz P."/>
            <person name="Kim K.H."/>
            <person name="Terekhova D."/>
            <person name="Liu J.K."/>
            <person name="Sharma A."/>
            <person name="Levering J."/>
            <person name="Mcdonald D."/>
            <person name="Dietrich D."/>
            <person name="Ramadhar T.R."/>
            <person name="Lekbua A."/>
            <person name="Mroue N."/>
            <person name="Liston C."/>
            <person name="Stewart E.J."/>
            <person name="Dubin M.J."/>
            <person name="Zengler K."/>
            <person name="Knight R."/>
            <person name="Gilbert J.A."/>
            <person name="Clardy J."/>
            <person name="Lewis K."/>
        </authorList>
    </citation>
    <scope>NUCLEOTIDE SEQUENCE [LARGE SCALE GENOMIC DNA]</scope>
    <source>
        <strain evidence="5 6">KLE1738</strain>
    </source>
</reference>
<keyword evidence="3" id="KW-0238">DNA-binding</keyword>
<keyword evidence="6" id="KW-1185">Reference proteome</keyword>
<name>A0A3E2B275_9FIRM</name>
<dbReference type="Gene3D" id="1.10.4040.10">
    <property type="entry name" value="Penicillinase repressor domain"/>
    <property type="match status" value="1"/>
</dbReference>
<comment type="similarity">
    <text evidence="1">Belongs to the BlaI transcriptional regulatory family.</text>
</comment>
<dbReference type="InterPro" id="IPR036390">
    <property type="entry name" value="WH_DNA-bd_sf"/>
</dbReference>
<evidence type="ECO:0000256" key="3">
    <source>
        <dbReference type="ARBA" id="ARBA00023125"/>
    </source>
</evidence>